<reference evidence="7 8" key="1">
    <citation type="submission" date="2015-07" db="EMBL/GenBank/DDBJ databases">
        <title>Genome sequence of Ornatilinea apprima DSM 23815.</title>
        <authorList>
            <person name="Hemp J."/>
            <person name="Ward L.M."/>
            <person name="Pace L.A."/>
            <person name="Fischer W.W."/>
        </authorList>
    </citation>
    <scope>NUCLEOTIDE SEQUENCE [LARGE SCALE GENOMIC DNA]</scope>
    <source>
        <strain evidence="7 8">P3M-1</strain>
    </source>
</reference>
<feature type="domain" description="O-antigen ligase-related" evidence="6">
    <location>
        <begin position="230"/>
        <end position="420"/>
    </location>
</feature>
<protein>
    <recommendedName>
        <fullName evidence="6">O-antigen ligase-related domain-containing protein</fullName>
    </recommendedName>
</protein>
<feature type="transmembrane region" description="Helical" evidence="5">
    <location>
        <begin position="439"/>
        <end position="460"/>
    </location>
</feature>
<feature type="transmembrane region" description="Helical" evidence="5">
    <location>
        <begin position="288"/>
        <end position="312"/>
    </location>
</feature>
<feature type="transmembrane region" description="Helical" evidence="5">
    <location>
        <begin position="403"/>
        <end position="427"/>
    </location>
</feature>
<keyword evidence="4 5" id="KW-0472">Membrane</keyword>
<feature type="transmembrane region" description="Helical" evidence="5">
    <location>
        <begin position="218"/>
        <end position="240"/>
    </location>
</feature>
<sequence length="503" mass="56269">MIQRLWSGFREWGWTLFVVSMPITSMPLVIRLVGSDTVASPAVPLMAVLLAGWALPLWLKGAKLPSLTLPLLGFALSAFISCAAAFFLLIPPNNDISVLRSEMVALATLLVGMGFYFLTVMMAAGEGKIIKSLRLLNLAGFLVIVWCVAQAVAWRVFDGYPQWMRDFHDLYSRAPLFNNRVTGFALEPSWLANQLNLLFLPFWLAASVKRWSAFPWKFLRWFHVEDGLLAGGLICLLLSLSRVGLLAFMLMTAFLALRLNLWLTRWIEGKLSARNIFRGSNEARRKRLLQILIGGGLVLFYLIAIVGLGVVLSRTDPRMEDLFNFSLGARNPILEYANSLNFSTRIVYWQAGWGTFNDFPWLGVGLGNAGYYFQQKLDPFAWELVEVRNLVYRSGQLLNTKCLWVRILAETGVVGFALFAAWLAVMWKAADALERTPQPLDSIIGLMGKLLIVALIMEGFSVDSFALPYIWFSLGLVTAAAWLNLKKLNVGIAGQREDFTAHG</sequence>
<dbReference type="EMBL" id="LGCL01000045">
    <property type="protein sequence ID" value="KPL70030.1"/>
    <property type="molecule type" value="Genomic_DNA"/>
</dbReference>
<feature type="transmembrane region" description="Helical" evidence="5">
    <location>
        <begin position="466"/>
        <end position="485"/>
    </location>
</feature>
<evidence type="ECO:0000256" key="2">
    <source>
        <dbReference type="ARBA" id="ARBA00022692"/>
    </source>
</evidence>
<keyword evidence="3 5" id="KW-1133">Transmembrane helix</keyword>
<dbReference type="Pfam" id="PF04932">
    <property type="entry name" value="Wzy_C"/>
    <property type="match status" value="1"/>
</dbReference>
<comment type="subcellular location">
    <subcellularLocation>
        <location evidence="1">Membrane</location>
        <topology evidence="1">Multi-pass membrane protein</topology>
    </subcellularLocation>
</comment>
<dbReference type="AlphaFoldDB" id="A0A0P6WML8"/>
<dbReference type="STRING" id="1134406.ADN00_18375"/>
<dbReference type="PANTHER" id="PTHR37422:SF23">
    <property type="entry name" value="TEICHURONIC ACID BIOSYNTHESIS PROTEIN TUAE"/>
    <property type="match status" value="1"/>
</dbReference>
<evidence type="ECO:0000313" key="8">
    <source>
        <dbReference type="Proteomes" id="UP000050417"/>
    </source>
</evidence>
<feature type="transmembrane region" description="Helical" evidence="5">
    <location>
        <begin position="42"/>
        <end position="59"/>
    </location>
</feature>
<evidence type="ECO:0000259" key="6">
    <source>
        <dbReference type="Pfam" id="PF04932"/>
    </source>
</evidence>
<accession>A0A0P6WML8</accession>
<feature type="transmembrane region" description="Helical" evidence="5">
    <location>
        <begin position="190"/>
        <end position="206"/>
    </location>
</feature>
<evidence type="ECO:0000256" key="3">
    <source>
        <dbReference type="ARBA" id="ARBA00022989"/>
    </source>
</evidence>
<proteinExistence type="predicted"/>
<evidence type="ECO:0000256" key="1">
    <source>
        <dbReference type="ARBA" id="ARBA00004141"/>
    </source>
</evidence>
<feature type="transmembrane region" description="Helical" evidence="5">
    <location>
        <begin position="71"/>
        <end position="91"/>
    </location>
</feature>
<evidence type="ECO:0000313" key="7">
    <source>
        <dbReference type="EMBL" id="KPL70030.1"/>
    </source>
</evidence>
<evidence type="ECO:0000256" key="4">
    <source>
        <dbReference type="ARBA" id="ARBA00023136"/>
    </source>
</evidence>
<feature type="transmembrane region" description="Helical" evidence="5">
    <location>
        <begin position="103"/>
        <end position="123"/>
    </location>
</feature>
<dbReference type="InterPro" id="IPR051533">
    <property type="entry name" value="WaaL-like"/>
</dbReference>
<feature type="transmembrane region" description="Helical" evidence="5">
    <location>
        <begin position="12"/>
        <end position="30"/>
    </location>
</feature>
<dbReference type="GO" id="GO:0016020">
    <property type="term" value="C:membrane"/>
    <property type="evidence" value="ECO:0007669"/>
    <property type="project" value="UniProtKB-SubCell"/>
</dbReference>
<keyword evidence="8" id="KW-1185">Reference proteome</keyword>
<dbReference type="PANTHER" id="PTHR37422">
    <property type="entry name" value="TEICHURONIC ACID BIOSYNTHESIS PROTEIN TUAE"/>
    <property type="match status" value="1"/>
</dbReference>
<dbReference type="Proteomes" id="UP000050417">
    <property type="component" value="Unassembled WGS sequence"/>
</dbReference>
<dbReference type="OrthoDB" id="154631at2"/>
<keyword evidence="2 5" id="KW-0812">Transmembrane</keyword>
<dbReference type="RefSeq" id="WP_075064507.1">
    <property type="nucleotide sequence ID" value="NZ_LGCL01000045.1"/>
</dbReference>
<evidence type="ECO:0000256" key="5">
    <source>
        <dbReference type="SAM" id="Phobius"/>
    </source>
</evidence>
<gene>
    <name evidence="7" type="ORF">ADN00_18375</name>
</gene>
<name>A0A0P6WML8_9CHLR</name>
<dbReference type="InterPro" id="IPR007016">
    <property type="entry name" value="O-antigen_ligase-rel_domated"/>
</dbReference>
<comment type="caution">
    <text evidence="7">The sequence shown here is derived from an EMBL/GenBank/DDBJ whole genome shotgun (WGS) entry which is preliminary data.</text>
</comment>
<feature type="transmembrane region" description="Helical" evidence="5">
    <location>
        <begin position="135"/>
        <end position="157"/>
    </location>
</feature>
<organism evidence="7 8">
    <name type="scientific">Ornatilinea apprima</name>
    <dbReference type="NCBI Taxonomy" id="1134406"/>
    <lineage>
        <taxon>Bacteria</taxon>
        <taxon>Bacillati</taxon>
        <taxon>Chloroflexota</taxon>
        <taxon>Anaerolineae</taxon>
        <taxon>Anaerolineales</taxon>
        <taxon>Anaerolineaceae</taxon>
        <taxon>Ornatilinea</taxon>
    </lineage>
</organism>